<accession>A0A5C3KDC2</accession>
<evidence type="ECO:0008006" key="3">
    <source>
        <dbReference type="Google" id="ProtNLM"/>
    </source>
</evidence>
<evidence type="ECO:0000313" key="2">
    <source>
        <dbReference type="Proteomes" id="UP000307440"/>
    </source>
</evidence>
<keyword evidence="2" id="KW-1185">Reference proteome</keyword>
<dbReference type="STRING" id="230819.A0A5C3KDC2"/>
<reference evidence="1 2" key="1">
    <citation type="journal article" date="2019" name="Nat. Ecol. Evol.">
        <title>Megaphylogeny resolves global patterns of mushroom evolution.</title>
        <authorList>
            <person name="Varga T."/>
            <person name="Krizsan K."/>
            <person name="Foldi C."/>
            <person name="Dima B."/>
            <person name="Sanchez-Garcia M."/>
            <person name="Sanchez-Ramirez S."/>
            <person name="Szollosi G.J."/>
            <person name="Szarkandi J.G."/>
            <person name="Papp V."/>
            <person name="Albert L."/>
            <person name="Andreopoulos W."/>
            <person name="Angelini C."/>
            <person name="Antonin V."/>
            <person name="Barry K.W."/>
            <person name="Bougher N.L."/>
            <person name="Buchanan P."/>
            <person name="Buyck B."/>
            <person name="Bense V."/>
            <person name="Catcheside P."/>
            <person name="Chovatia M."/>
            <person name="Cooper J."/>
            <person name="Damon W."/>
            <person name="Desjardin D."/>
            <person name="Finy P."/>
            <person name="Geml J."/>
            <person name="Haridas S."/>
            <person name="Hughes K."/>
            <person name="Justo A."/>
            <person name="Karasinski D."/>
            <person name="Kautmanova I."/>
            <person name="Kiss B."/>
            <person name="Kocsube S."/>
            <person name="Kotiranta H."/>
            <person name="LaButti K.M."/>
            <person name="Lechner B.E."/>
            <person name="Liimatainen K."/>
            <person name="Lipzen A."/>
            <person name="Lukacs Z."/>
            <person name="Mihaltcheva S."/>
            <person name="Morgado L.N."/>
            <person name="Niskanen T."/>
            <person name="Noordeloos M.E."/>
            <person name="Ohm R.A."/>
            <person name="Ortiz-Santana B."/>
            <person name="Ovrebo C."/>
            <person name="Racz N."/>
            <person name="Riley R."/>
            <person name="Savchenko A."/>
            <person name="Shiryaev A."/>
            <person name="Soop K."/>
            <person name="Spirin V."/>
            <person name="Szebenyi C."/>
            <person name="Tomsovsky M."/>
            <person name="Tulloss R.E."/>
            <person name="Uehling J."/>
            <person name="Grigoriev I.V."/>
            <person name="Vagvolgyi C."/>
            <person name="Papp T."/>
            <person name="Martin F.M."/>
            <person name="Miettinen O."/>
            <person name="Hibbett D.S."/>
            <person name="Nagy L.G."/>
        </authorList>
    </citation>
    <scope>NUCLEOTIDE SEQUENCE [LARGE SCALE GENOMIC DNA]</scope>
    <source>
        <strain evidence="1 2">CBS 121175</strain>
    </source>
</reference>
<dbReference type="Proteomes" id="UP000307440">
    <property type="component" value="Unassembled WGS sequence"/>
</dbReference>
<proteinExistence type="predicted"/>
<dbReference type="AlphaFoldDB" id="A0A5C3KDC2"/>
<dbReference type="OrthoDB" id="3257151at2759"/>
<protein>
    <recommendedName>
        <fullName evidence="3">Homeobox domain-containing protein</fullName>
    </recommendedName>
</protein>
<name>A0A5C3KDC2_COPMA</name>
<evidence type="ECO:0000313" key="1">
    <source>
        <dbReference type="EMBL" id="TFK17938.1"/>
    </source>
</evidence>
<dbReference type="EMBL" id="ML210448">
    <property type="protein sequence ID" value="TFK17938.1"/>
    <property type="molecule type" value="Genomic_DNA"/>
</dbReference>
<organism evidence="1 2">
    <name type="scientific">Coprinopsis marcescibilis</name>
    <name type="common">Agaric fungus</name>
    <name type="synonym">Psathyrella marcescibilis</name>
    <dbReference type="NCBI Taxonomy" id="230819"/>
    <lineage>
        <taxon>Eukaryota</taxon>
        <taxon>Fungi</taxon>
        <taxon>Dikarya</taxon>
        <taxon>Basidiomycota</taxon>
        <taxon>Agaricomycotina</taxon>
        <taxon>Agaricomycetes</taxon>
        <taxon>Agaricomycetidae</taxon>
        <taxon>Agaricales</taxon>
        <taxon>Agaricineae</taxon>
        <taxon>Psathyrellaceae</taxon>
        <taxon>Coprinopsis</taxon>
    </lineage>
</organism>
<sequence>MPKAPARRQTHSSAALIAADARSSLPLLESDNTAVMTSTDTAINPASDNGHAPKDVYQPLHVLHFEELARAWDKDLRIPTVASRKAWAAARGMNPVNVHSWWYRCRHVVKKLRIKILLETYDIDVGTPPDIPPLPVKEEVVDGSIYACSSPSGEANDTLDPMEPPSSLFRPLHDLLIEPLHMKKCRFWSWLLPTFSDLG</sequence>
<gene>
    <name evidence="1" type="ORF">FA15DRAFT_710342</name>
</gene>